<reference evidence="17" key="2">
    <citation type="submission" date="2022-06" db="UniProtKB">
        <authorList>
            <consortium name="EnsemblMetazoa"/>
        </authorList>
    </citation>
    <scope>IDENTIFICATION</scope>
    <source>
        <strain evidence="17">p50T (Dazao)</strain>
    </source>
</reference>
<feature type="domain" description="Nrap protein" evidence="14">
    <location>
        <begin position="621"/>
        <end position="830"/>
    </location>
</feature>
<evidence type="ECO:0000256" key="7">
    <source>
        <dbReference type="ARBA" id="ARBA00023242"/>
    </source>
</evidence>
<dbReference type="GO" id="GO:0032545">
    <property type="term" value="C:CURI complex"/>
    <property type="evidence" value="ECO:0007669"/>
    <property type="project" value="TreeGrafter"/>
</dbReference>
<dbReference type="GO" id="GO:0032040">
    <property type="term" value="C:small-subunit processome"/>
    <property type="evidence" value="ECO:0007669"/>
    <property type="project" value="TreeGrafter"/>
</dbReference>
<name>A0A8R1WIN3_BOMMO</name>
<evidence type="ECO:0000259" key="14">
    <source>
        <dbReference type="Pfam" id="PF17405"/>
    </source>
</evidence>
<dbReference type="Gene3D" id="1.10.1410.10">
    <property type="match status" value="2"/>
</dbReference>
<dbReference type="GeneID" id="101738878"/>
<dbReference type="PANTHER" id="PTHR17972:SF0">
    <property type="entry name" value="NUCLEOLAR PROTEIN 6"/>
    <property type="match status" value="1"/>
</dbReference>
<feature type="domain" description="Nrap protein" evidence="12">
    <location>
        <begin position="305"/>
        <end position="437"/>
    </location>
</feature>
<sequence>MVKRKNVSISEDDGESGLINENGKVIFEDKEKKKRIKTKSLYRQPTVNELNRLQETETLFNSNLFRLQVEEILQEVKVKEKVEKRFLQWFTDFKNHLDSIPTDDTEYDLTEHTLTKKIKVKLPISEELKKTKCVFKFHKFETVDIVGSYALGCAINSKLVVDLQITVPSQTYTKNDSINYRYHKKRAAYLAYIASYLSKSDIIVDLNYSFINGCETKPILILKPAGKLQNHLSVRINLVCDTDTFKLHRFSPKRNNLRQSWLFSTTESEETDSPTPYYNSSILYDVTALNNEKLLRDTLLNSENLKQAVVLLKIWLRQRNIPISGQIVNNIVVYYVQTKRVNNIMSSYQIVRNIWIALKTSEWDKKGISLCKAADATPSLEEFHQNFPIVFIDSTGYYNICWQICKGTYYALKRECALAVEMLDNVKINSFIPLFMTPVKMLMKFDHILRFKNMELLKTSVLDKVSKDDKLNYGLDRLMLVTDTVYSLLAKGLGDRVHLILQMVEADFTWPVKKVLSAAKTDSCYEEKLAFGLILNKDNALNPVEKGPPANLPEALEFRAFWGDKSELRRFQDGSITETCVWEGEATAERRGITKQIINYLMDLKYGVKGSDLFHVMDQLDSVLVRKQYAGESSAHCEEACLDVLRAFDELRRDLRQLTELPLDISAVYGTSSVFSYSRPVPPVARPAPRQPYRRAGACLLKQASRRDGLPSLPHYTPVSRAVIELGHSGKWPGDIEAFRCLKAAFHLQISDRLTEQYSLITHAYPSHVDVLKNGLVFRLAIAHPKEITLLKREIENGVVKHKDSEESARLQRDTQLMPRLRGALHGLHQKYPAFGPTACLFKRWLSSHLLSPPHFPSVTAELMAATVFLHPQPFTPPTQPTIGLFRVLRLLAATDWTSEVFVLDFNDDLTREQITELEQAARADPRGRSVCIVTAQEREVGLACEPGPPPPALRRAQALAASALAYLENSLLNEFNDNLLPMFVPSLSEYDVQIVLHPSLVPEWAERVCAPPRRRPPTPHVGDELIPVVDFHPVLTYLDDLRSAYGDFAVFFHDLYGGEVIAVLWKPDVDEYEDFQALNANALIPETVDGETRYKVNKEAIIEDFRILGQGLVKSVNVL</sequence>
<evidence type="ECO:0000256" key="5">
    <source>
        <dbReference type="ARBA" id="ARBA00022454"/>
    </source>
</evidence>
<protein>
    <recommendedName>
        <fullName evidence="4 10">Nucleolar protein 6</fullName>
    </recommendedName>
</protein>
<evidence type="ECO:0000256" key="10">
    <source>
        <dbReference type="RuleBase" id="RU364032"/>
    </source>
</evidence>
<keyword evidence="5" id="KW-0158">Chromosome</keyword>
<feature type="domain" description="Nrap protein" evidence="11">
    <location>
        <begin position="161"/>
        <end position="298"/>
    </location>
</feature>
<dbReference type="Proteomes" id="UP000005204">
    <property type="component" value="Unassembled WGS sequence"/>
</dbReference>
<dbReference type="Pfam" id="PF03813">
    <property type="entry name" value="Nrap"/>
    <property type="match status" value="1"/>
</dbReference>
<feature type="domain" description="Nrap protein" evidence="15">
    <location>
        <begin position="832"/>
        <end position="975"/>
    </location>
</feature>
<dbReference type="InterPro" id="IPR035082">
    <property type="entry name" value="Nrap_D1"/>
</dbReference>
<dbReference type="Pfam" id="PF17404">
    <property type="entry name" value="Nrap_D3"/>
    <property type="match status" value="1"/>
</dbReference>
<dbReference type="InterPro" id="IPR005554">
    <property type="entry name" value="NOL6/Upt22"/>
</dbReference>
<dbReference type="Pfam" id="PF17405">
    <property type="entry name" value="Nrap_D4"/>
    <property type="match status" value="1"/>
</dbReference>
<dbReference type="RefSeq" id="XP_004925060.2">
    <property type="nucleotide sequence ID" value="XM_004925003.4"/>
</dbReference>
<dbReference type="Gene3D" id="3.30.70.3030">
    <property type="match status" value="1"/>
</dbReference>
<dbReference type="Pfam" id="PF17406">
    <property type="entry name" value="Nrap_D5"/>
    <property type="match status" value="1"/>
</dbReference>
<evidence type="ECO:0000259" key="11">
    <source>
        <dbReference type="Pfam" id="PF03813"/>
    </source>
</evidence>
<proteinExistence type="inferred from homology"/>
<dbReference type="GO" id="GO:0003723">
    <property type="term" value="F:RNA binding"/>
    <property type="evidence" value="ECO:0007669"/>
    <property type="project" value="UniProtKB-KW"/>
</dbReference>
<comment type="similarity">
    <text evidence="3 10">Belongs to the NRAP family.</text>
</comment>
<evidence type="ECO:0000256" key="4">
    <source>
        <dbReference type="ARBA" id="ARBA00016437"/>
    </source>
</evidence>
<organism evidence="17 18">
    <name type="scientific">Bombyx mori</name>
    <name type="common">Silk moth</name>
    <dbReference type="NCBI Taxonomy" id="7091"/>
    <lineage>
        <taxon>Eukaryota</taxon>
        <taxon>Metazoa</taxon>
        <taxon>Ecdysozoa</taxon>
        <taxon>Arthropoda</taxon>
        <taxon>Hexapoda</taxon>
        <taxon>Insecta</taxon>
        <taxon>Pterygota</taxon>
        <taxon>Neoptera</taxon>
        <taxon>Endopterygota</taxon>
        <taxon>Lepidoptera</taxon>
        <taxon>Glossata</taxon>
        <taxon>Ditrysia</taxon>
        <taxon>Bombycoidea</taxon>
        <taxon>Bombycidae</taxon>
        <taxon>Bombycinae</taxon>
        <taxon>Bombyx</taxon>
    </lineage>
</organism>
<evidence type="ECO:0000259" key="12">
    <source>
        <dbReference type="Pfam" id="PF17403"/>
    </source>
</evidence>
<dbReference type="SMR" id="A0A8R1WIN3"/>
<evidence type="ECO:0000313" key="17">
    <source>
        <dbReference type="EnsemblMetazoa" id="XP_004925060.2"/>
    </source>
</evidence>
<evidence type="ECO:0000256" key="3">
    <source>
        <dbReference type="ARBA" id="ARBA00006674"/>
    </source>
</evidence>
<dbReference type="InterPro" id="IPR035367">
    <property type="entry name" value="Nrap_D2"/>
</dbReference>
<evidence type="ECO:0000256" key="9">
    <source>
        <dbReference type="ARBA" id="ARBA00035020"/>
    </source>
</evidence>
<comment type="subunit">
    <text evidence="9">Part of the small subunit (SSU) processome, composed of more than 70 proteins and the RNA chaperone small nucleolar RNA (snoRNA) U3.</text>
</comment>
<dbReference type="InterPro" id="IPR035370">
    <property type="entry name" value="Nrap_D5"/>
</dbReference>
<dbReference type="CTD" id="41973"/>
<dbReference type="Pfam" id="PF17407">
    <property type="entry name" value="Nrap_D6"/>
    <property type="match status" value="1"/>
</dbReference>
<dbReference type="GO" id="GO:0006364">
    <property type="term" value="P:rRNA processing"/>
    <property type="evidence" value="ECO:0007669"/>
    <property type="project" value="TreeGrafter"/>
</dbReference>
<dbReference type="InterPro" id="IPR035371">
    <property type="entry name" value="Nrap_D6"/>
</dbReference>
<feature type="domain" description="Nrap protein" evidence="16">
    <location>
        <begin position="988"/>
        <end position="1117"/>
    </location>
</feature>
<reference evidence="18" key="1">
    <citation type="journal article" date="2008" name="Insect Biochem. Mol. Biol.">
        <title>The genome of a lepidopteran model insect, the silkworm Bombyx mori.</title>
        <authorList>
            <consortium name="International Silkworm Genome Consortium"/>
        </authorList>
    </citation>
    <scope>NUCLEOTIDE SEQUENCE [LARGE SCALE GENOMIC DNA]</scope>
    <source>
        <strain evidence="18">p50T</strain>
    </source>
</reference>
<dbReference type="InterPro" id="IPR035369">
    <property type="entry name" value="Nrap_D4"/>
</dbReference>
<keyword evidence="6 10" id="KW-0694">RNA-binding</keyword>
<evidence type="ECO:0000256" key="1">
    <source>
        <dbReference type="ARBA" id="ARBA00004286"/>
    </source>
</evidence>
<dbReference type="AlphaFoldDB" id="A0A8R1WIN3"/>
<keyword evidence="18" id="KW-1185">Reference proteome</keyword>
<feature type="domain" description="Nrap protein" evidence="13">
    <location>
        <begin position="442"/>
        <end position="605"/>
    </location>
</feature>
<dbReference type="Pfam" id="PF17403">
    <property type="entry name" value="Nrap_D2"/>
    <property type="match status" value="1"/>
</dbReference>
<dbReference type="GO" id="GO:0034456">
    <property type="term" value="C:UTP-C complex"/>
    <property type="evidence" value="ECO:0007669"/>
    <property type="project" value="TreeGrafter"/>
</dbReference>
<dbReference type="KEGG" id="bmor:101738878"/>
<dbReference type="InterPro" id="IPR035368">
    <property type="entry name" value="Nrap_D3"/>
</dbReference>
<dbReference type="EnsemblMetazoa" id="XM_004925003.3">
    <property type="protein sequence ID" value="XP_004925060.2"/>
    <property type="gene ID" value="LOC101738878"/>
</dbReference>
<keyword evidence="7 10" id="KW-0539">Nucleus</keyword>
<dbReference type="GO" id="GO:0005694">
    <property type="term" value="C:chromosome"/>
    <property type="evidence" value="ECO:0007669"/>
    <property type="project" value="UniProtKB-SubCell"/>
</dbReference>
<evidence type="ECO:0000259" key="16">
    <source>
        <dbReference type="Pfam" id="PF17407"/>
    </source>
</evidence>
<evidence type="ECO:0000256" key="8">
    <source>
        <dbReference type="ARBA" id="ARBA00035000"/>
    </source>
</evidence>
<dbReference type="PANTHER" id="PTHR17972">
    <property type="entry name" value="NUCLEOLAR RNA-ASSOCIATED PROTEIN"/>
    <property type="match status" value="1"/>
</dbReference>
<evidence type="ECO:0000256" key="6">
    <source>
        <dbReference type="ARBA" id="ARBA00022884"/>
    </source>
</evidence>
<comment type="subcellular location">
    <subcellularLocation>
        <location evidence="1">Chromosome</location>
    </subcellularLocation>
    <subcellularLocation>
        <location evidence="2 10">Nucleus</location>
        <location evidence="2 10">Nucleolus</location>
    </subcellularLocation>
</comment>
<evidence type="ECO:0000259" key="13">
    <source>
        <dbReference type="Pfam" id="PF17404"/>
    </source>
</evidence>
<evidence type="ECO:0000259" key="15">
    <source>
        <dbReference type="Pfam" id="PF17406"/>
    </source>
</evidence>
<dbReference type="GO" id="GO:0006409">
    <property type="term" value="P:tRNA export from nucleus"/>
    <property type="evidence" value="ECO:0007669"/>
    <property type="project" value="TreeGrafter"/>
</dbReference>
<evidence type="ECO:0000313" key="18">
    <source>
        <dbReference type="Proteomes" id="UP000005204"/>
    </source>
</evidence>
<evidence type="ECO:0000256" key="2">
    <source>
        <dbReference type="ARBA" id="ARBA00004604"/>
    </source>
</evidence>
<comment type="function">
    <text evidence="8">Part of the small subunit (SSU) processome, first precursor of the small eukaryotic ribosomal subunit. During the assembly of the SSU processome in the nucleolus, many ribosome biogenesis factors, an RNA chaperone and ribosomal proteins associate with the nascent pre-rRNA and work in concert to generate RNA folding, modifications, rearrangements and cleavage as well as targeted degradation of pre-ribosomal RNA by the RNA exosome.</text>
</comment>
<accession>A0A8R1WIN3</accession>